<keyword evidence="2" id="KW-1185">Reference proteome</keyword>
<dbReference type="Proteomes" id="UP000799754">
    <property type="component" value="Unassembled WGS sequence"/>
</dbReference>
<comment type="caution">
    <text evidence="1">The sequence shown here is derived from an EMBL/GenBank/DDBJ whole genome shotgun (WGS) entry which is preliminary data.</text>
</comment>
<organism evidence="1 2">
    <name type="scientific">Macroventuria anomochaeta</name>
    <dbReference type="NCBI Taxonomy" id="301207"/>
    <lineage>
        <taxon>Eukaryota</taxon>
        <taxon>Fungi</taxon>
        <taxon>Dikarya</taxon>
        <taxon>Ascomycota</taxon>
        <taxon>Pezizomycotina</taxon>
        <taxon>Dothideomycetes</taxon>
        <taxon>Pleosporomycetidae</taxon>
        <taxon>Pleosporales</taxon>
        <taxon>Pleosporineae</taxon>
        <taxon>Didymellaceae</taxon>
        <taxon>Macroventuria</taxon>
    </lineage>
</organism>
<evidence type="ECO:0000313" key="1">
    <source>
        <dbReference type="EMBL" id="KAF2624659.1"/>
    </source>
</evidence>
<dbReference type="EMBL" id="MU006729">
    <property type="protein sequence ID" value="KAF2624659.1"/>
    <property type="molecule type" value="Genomic_DNA"/>
</dbReference>
<proteinExistence type="predicted"/>
<sequence length="1127" mass="124390">MATDPKAAPLANDLKELAFSLSTSVFPKAFFCALCSELAIDSYKLLCCNKAICTTCQAKLSFPTTCPSCDHSPLETDSCTPNKSLRNTMRIWLQKQKKKEEAKAAAQAATPVPETTPAATEAPSEVEGADKPIDSVEEAPATDDAPAEGTATATTTGDGELRTFSASAQPIEGSTAPDNDDPERRGSLVSQTATQSVEPSGANASSDEPNNTTGAASIMGNNPMMNGMQSQMGFGFQSQGSFGGVGFNGMSNMMGNANWNNMNPMDYNLNNMNGMYSNFGGNMGMGMNDMSTMNMMNYGGGYGNGWNGMGSGYGNFNGFNQMGGYNQSGAYPEMMNQFPKNNFQNQNRFPANQGGALPQRNNRTGSQGGSVSGPGGPQNTNSRPGSRSGPAQNVRRSHNTPPRQTSSALQYSKRATDDIGVQQRDGESPDASANAVTAPKPEGEQDTAVKSTEEGNDNDDSTQDPTAAASAAGPVGTGVEDASDSAATGEQMNESAQSNGLNHIQTVDTEDGSMQGYDQSMMGNGMQSNLGFANGTMNQFPNPMQMNAPFDPSMNMGFHQNNNFGPRGSFNAAYGAATVLTGEPQGRGVEGAPTGPRAMREGRPNTGFSSRMNNVRHQPPPKSVTPAQSTGGRSPQRRVRSRSPLRDESLRTKDKSVSRSRSRSRARDEETDDRRERSRSADRESRREGRGRSATPQGDDDYERRKNRRHHRSSRYDDREEDHDDRHRDDRGSRADRTRSGSADSKYRSSRRDKDRHRSSRSHRDRSKEYRRRHRSRSPAEESKYEDDAYANGDRESESGSRRKHRGDKEKHRDRSRDKDRERDRRDRKDRDKDYDYEREKDRSRDKDKERRRRRDREAEEEERDHDDDKHRSSRRSRKDRDREDRSRDDRSQNDRDTKVKRPAEDDVVGKMMQKRAVSPPLNAPTGPSANTFSIKGAGRSKSNVMPPPQPPTGPRGFQPPKGPAADRDKDKHRRKSSVSSLPSTPATPAEPTSQDHYAAEREKNARERNSRDRADRDQRDTLTKSLHSRIHSSSRPSLSSKRSRDDDQEVDDAPRGPSKSEVQAPTGPASHRDKRRKSGAGGDNSIANLFTAGLRKNAGKTRRGGVRTEGDVEREMERVERERDRR</sequence>
<gene>
    <name evidence="1" type="ORF">BU25DRAFT_413205</name>
</gene>
<reference evidence="1" key="1">
    <citation type="journal article" date="2020" name="Stud. Mycol.">
        <title>101 Dothideomycetes genomes: a test case for predicting lifestyles and emergence of pathogens.</title>
        <authorList>
            <person name="Haridas S."/>
            <person name="Albert R."/>
            <person name="Binder M."/>
            <person name="Bloem J."/>
            <person name="Labutti K."/>
            <person name="Salamov A."/>
            <person name="Andreopoulos B."/>
            <person name="Baker S."/>
            <person name="Barry K."/>
            <person name="Bills G."/>
            <person name="Bluhm B."/>
            <person name="Cannon C."/>
            <person name="Castanera R."/>
            <person name="Culley D."/>
            <person name="Daum C."/>
            <person name="Ezra D."/>
            <person name="Gonzalez J."/>
            <person name="Henrissat B."/>
            <person name="Kuo A."/>
            <person name="Liang C."/>
            <person name="Lipzen A."/>
            <person name="Lutzoni F."/>
            <person name="Magnuson J."/>
            <person name="Mondo S."/>
            <person name="Nolan M."/>
            <person name="Ohm R."/>
            <person name="Pangilinan J."/>
            <person name="Park H.-J."/>
            <person name="Ramirez L."/>
            <person name="Alfaro M."/>
            <person name="Sun H."/>
            <person name="Tritt A."/>
            <person name="Yoshinaga Y."/>
            <person name="Zwiers L.-H."/>
            <person name="Turgeon B."/>
            <person name="Goodwin S."/>
            <person name="Spatafora J."/>
            <person name="Crous P."/>
            <person name="Grigoriev I."/>
        </authorList>
    </citation>
    <scope>NUCLEOTIDE SEQUENCE</scope>
    <source>
        <strain evidence="1">CBS 525.71</strain>
    </source>
</reference>
<protein>
    <submittedName>
        <fullName evidence="1">Uncharacterized protein</fullName>
    </submittedName>
</protein>
<evidence type="ECO:0000313" key="2">
    <source>
        <dbReference type="Proteomes" id="UP000799754"/>
    </source>
</evidence>
<name>A0ACB6RU43_9PLEO</name>
<accession>A0ACB6RU43</accession>